<evidence type="ECO:0000256" key="4">
    <source>
        <dbReference type="ARBA" id="ARBA00022553"/>
    </source>
</evidence>
<keyword evidence="8" id="KW-0804">Transcription</keyword>
<sequence length="536" mass="62332">MYKIILVEDEAIIRRGIKRGVKWEEQGFEIAAEAEDAEEALRLLQEMPVDVVLTDVKMPGMNGVELSRKVKEQYPQTEIVILSGFAEFEYAKAAVSFGAFEYMVKPVRKQEIEAVFYRLKEKLDRRFREQAEEQRRMLVLNEGMEKLREALLLELLEGERKAYTNLEEEIMRLELELSTRNVQAAVIRIAHPQDADADEVRQTYRKILEECIPQGIFVLRDIQEIILIFSEVEELREAELVKDLERTAKRIKEECFKEASPQVRVGIGMVYPSITHLHKSFVQSKKAIDSNFHEAGQVVNVFGDGIEYEFEKQWIQEYPREISSITELVLAGREEDVKSSIDQMFTEFEDKKMNPELIKNYCYVLGIMLKNAVYGILKPAQEQCYPDGSFETRVKNVLSMEELREIMQRAARGMVLMMKKNGVEEPARDRLVIEQAKAYIAENYSRKISLDEICQNLYLSTTYFSYIFKQETGRNYMEYLTSLRMEKAKELLSTTTNKVYEIAGDVGYSDYKYFTGQFKKYTGMSPKDYRAGGNHI</sequence>
<organism evidence="14 15">
    <name type="scientific">Blautia hominis</name>
    <dbReference type="NCBI Taxonomy" id="2025493"/>
    <lineage>
        <taxon>Bacteria</taxon>
        <taxon>Bacillati</taxon>
        <taxon>Bacillota</taxon>
        <taxon>Clostridia</taxon>
        <taxon>Lachnospirales</taxon>
        <taxon>Lachnospiraceae</taxon>
        <taxon>Blautia</taxon>
    </lineage>
</organism>
<evidence type="ECO:0000256" key="1">
    <source>
        <dbReference type="ARBA" id="ARBA00004496"/>
    </source>
</evidence>
<keyword evidence="3" id="KW-0963">Cytoplasm</keyword>
<dbReference type="EMBL" id="BAABYW010000001">
    <property type="protein sequence ID" value="GAA6409717.1"/>
    <property type="molecule type" value="Genomic_DNA"/>
</dbReference>
<evidence type="ECO:0000256" key="9">
    <source>
        <dbReference type="ARBA" id="ARBA00024867"/>
    </source>
</evidence>
<keyword evidence="4 10" id="KW-0597">Phosphoprotein</keyword>
<dbReference type="InterPro" id="IPR051552">
    <property type="entry name" value="HptR"/>
</dbReference>
<dbReference type="Proteomes" id="UP001600943">
    <property type="component" value="Unassembled WGS sequence"/>
</dbReference>
<name>A0ABQ0BE40_9FIRM</name>
<keyword evidence="15" id="KW-1185">Reference proteome</keyword>
<dbReference type="SUPFAM" id="SSF46689">
    <property type="entry name" value="Homeodomain-like"/>
    <property type="match status" value="2"/>
</dbReference>
<keyword evidence="7" id="KW-0238">DNA-binding</keyword>
<dbReference type="InterPro" id="IPR001789">
    <property type="entry name" value="Sig_transdc_resp-reg_receiver"/>
</dbReference>
<dbReference type="PRINTS" id="PR00032">
    <property type="entry name" value="HTHARAC"/>
</dbReference>
<evidence type="ECO:0000256" key="8">
    <source>
        <dbReference type="ARBA" id="ARBA00023163"/>
    </source>
</evidence>
<dbReference type="InterPro" id="IPR011006">
    <property type="entry name" value="CheY-like_superfamily"/>
</dbReference>
<dbReference type="Pfam" id="PF00072">
    <property type="entry name" value="Response_reg"/>
    <property type="match status" value="1"/>
</dbReference>
<feature type="modified residue" description="4-aspartylphosphate" evidence="10">
    <location>
        <position position="55"/>
    </location>
</feature>
<dbReference type="InterPro" id="IPR041522">
    <property type="entry name" value="CdaR_GGDEF"/>
</dbReference>
<evidence type="ECO:0000259" key="12">
    <source>
        <dbReference type="PROSITE" id="PS01124"/>
    </source>
</evidence>
<feature type="domain" description="HTH araC/xylS-type" evidence="12">
    <location>
        <begin position="434"/>
        <end position="532"/>
    </location>
</feature>
<evidence type="ECO:0000256" key="11">
    <source>
        <dbReference type="SAM" id="Coils"/>
    </source>
</evidence>
<gene>
    <name evidence="14" type="ORF">K040078D81_38340</name>
</gene>
<proteinExistence type="predicted"/>
<keyword evidence="5" id="KW-0902">Two-component regulatory system</keyword>
<evidence type="ECO:0000256" key="10">
    <source>
        <dbReference type="PROSITE-ProRule" id="PRU00169"/>
    </source>
</evidence>
<protein>
    <recommendedName>
        <fullName evidence="2">Stage 0 sporulation protein A homolog</fullName>
    </recommendedName>
</protein>
<dbReference type="Pfam" id="PF17853">
    <property type="entry name" value="GGDEF_2"/>
    <property type="match status" value="1"/>
</dbReference>
<feature type="domain" description="Response regulatory" evidence="13">
    <location>
        <begin position="3"/>
        <end position="120"/>
    </location>
</feature>
<dbReference type="CDD" id="cd17536">
    <property type="entry name" value="REC_YesN-like"/>
    <property type="match status" value="1"/>
</dbReference>
<dbReference type="PROSITE" id="PS50110">
    <property type="entry name" value="RESPONSE_REGULATORY"/>
    <property type="match status" value="1"/>
</dbReference>
<comment type="function">
    <text evidence="9">May play the central regulatory role in sporulation. It may be an element of the effector pathway responsible for the activation of sporulation genes in response to nutritional stress. Spo0A may act in concert with spo0H (a sigma factor) to control the expression of some genes that are critical to the sporulation process.</text>
</comment>
<comment type="subcellular location">
    <subcellularLocation>
        <location evidence="1">Cytoplasm</location>
    </subcellularLocation>
</comment>
<accession>A0ABQ0BE40</accession>
<evidence type="ECO:0000256" key="2">
    <source>
        <dbReference type="ARBA" id="ARBA00018672"/>
    </source>
</evidence>
<dbReference type="PANTHER" id="PTHR42713:SF3">
    <property type="entry name" value="TRANSCRIPTIONAL REGULATORY PROTEIN HPTR"/>
    <property type="match status" value="1"/>
</dbReference>
<evidence type="ECO:0000313" key="14">
    <source>
        <dbReference type="EMBL" id="GAA6409717.1"/>
    </source>
</evidence>
<keyword evidence="6" id="KW-0805">Transcription regulation</keyword>
<dbReference type="SUPFAM" id="SSF52172">
    <property type="entry name" value="CheY-like"/>
    <property type="match status" value="1"/>
</dbReference>
<dbReference type="InterPro" id="IPR009057">
    <property type="entry name" value="Homeodomain-like_sf"/>
</dbReference>
<dbReference type="SMART" id="SM00448">
    <property type="entry name" value="REC"/>
    <property type="match status" value="1"/>
</dbReference>
<dbReference type="Pfam" id="PF12833">
    <property type="entry name" value="HTH_18"/>
    <property type="match status" value="1"/>
</dbReference>
<feature type="coiled-coil region" evidence="11">
    <location>
        <begin position="156"/>
        <end position="183"/>
    </location>
</feature>
<evidence type="ECO:0000256" key="7">
    <source>
        <dbReference type="ARBA" id="ARBA00023125"/>
    </source>
</evidence>
<evidence type="ECO:0000256" key="3">
    <source>
        <dbReference type="ARBA" id="ARBA00022490"/>
    </source>
</evidence>
<evidence type="ECO:0000313" key="15">
    <source>
        <dbReference type="Proteomes" id="UP001600943"/>
    </source>
</evidence>
<dbReference type="InterPro" id="IPR020449">
    <property type="entry name" value="Tscrpt_reg_AraC-type_HTH"/>
</dbReference>
<dbReference type="Gene3D" id="3.40.50.2300">
    <property type="match status" value="1"/>
</dbReference>
<evidence type="ECO:0000259" key="13">
    <source>
        <dbReference type="PROSITE" id="PS50110"/>
    </source>
</evidence>
<dbReference type="InterPro" id="IPR018060">
    <property type="entry name" value="HTH_AraC"/>
</dbReference>
<dbReference type="PROSITE" id="PS01124">
    <property type="entry name" value="HTH_ARAC_FAMILY_2"/>
    <property type="match status" value="1"/>
</dbReference>
<evidence type="ECO:0000256" key="5">
    <source>
        <dbReference type="ARBA" id="ARBA00023012"/>
    </source>
</evidence>
<dbReference type="PANTHER" id="PTHR42713">
    <property type="entry name" value="HISTIDINE KINASE-RELATED"/>
    <property type="match status" value="1"/>
</dbReference>
<keyword evidence="11" id="KW-0175">Coiled coil</keyword>
<dbReference type="Gene3D" id="1.10.10.60">
    <property type="entry name" value="Homeodomain-like"/>
    <property type="match status" value="2"/>
</dbReference>
<comment type="caution">
    <text evidence="14">The sequence shown here is derived from an EMBL/GenBank/DDBJ whole genome shotgun (WGS) entry which is preliminary data.</text>
</comment>
<dbReference type="RefSeq" id="WP_158661447.1">
    <property type="nucleotide sequence ID" value="NZ_BAABYW010000001.1"/>
</dbReference>
<evidence type="ECO:0000256" key="6">
    <source>
        <dbReference type="ARBA" id="ARBA00023015"/>
    </source>
</evidence>
<dbReference type="SMART" id="SM00342">
    <property type="entry name" value="HTH_ARAC"/>
    <property type="match status" value="1"/>
</dbReference>
<reference evidence="14 15" key="1">
    <citation type="submission" date="2024-04" db="EMBL/GenBank/DDBJ databases">
        <title>Defined microbial consortia suppress multidrug-resistant proinflammatory Enterobacteriaceae via ecological control.</title>
        <authorList>
            <person name="Furuichi M."/>
            <person name="Kawaguchi T."/>
            <person name="Pust M."/>
            <person name="Yasuma K."/>
            <person name="Plichta D."/>
            <person name="Hasegawa N."/>
            <person name="Ohya T."/>
            <person name="Bhattarai S."/>
            <person name="Sasajima S."/>
            <person name="Aoto Y."/>
            <person name="Tuganbaev T."/>
            <person name="Yaginuma M."/>
            <person name="Ueda M."/>
            <person name="Okahashi N."/>
            <person name="Amafuji K."/>
            <person name="Kiridooshi Y."/>
            <person name="Sugita K."/>
            <person name="Strazar M."/>
            <person name="Skelly A."/>
            <person name="Suda W."/>
            <person name="Hattori M."/>
            <person name="Nakamoto N."/>
            <person name="Caballero S."/>
            <person name="Norman J."/>
            <person name="Olle B."/>
            <person name="Tanoue T."/>
            <person name="Arita M."/>
            <person name="Bucci V."/>
            <person name="Atarashi K."/>
            <person name="Xavier R."/>
            <person name="Honda K."/>
        </authorList>
    </citation>
    <scope>NUCLEOTIDE SEQUENCE [LARGE SCALE GENOMIC DNA]</scope>
    <source>
        <strain evidence="15">k04-0078-D8-1</strain>
    </source>
</reference>